<sequence>MLQLPENIAPNGATPALVDRGGVVRGASALRINRLGSHYRIAMTLPPLDDEAGARIVVSRLIRAKREGLRVRYPLLSVDQSACGTSVVVDGAGQVGGVLRVRGLPAGAVVREGYWLSVESSSGQHYLHNHGGDVVADGSGRAALLVGDTMLRRAFADGVKVHLVAPMIEGLIDGNEQSWGLSVDHNTAIEFTIEEAA</sequence>
<proteinExistence type="predicted"/>
<protein>
    <submittedName>
        <fullName evidence="1">Uncharacterized protein</fullName>
    </submittedName>
</protein>
<evidence type="ECO:0000313" key="2">
    <source>
        <dbReference type="Proteomes" id="UP000076609"/>
    </source>
</evidence>
<evidence type="ECO:0000313" key="1">
    <source>
        <dbReference type="EMBL" id="KZE14076.1"/>
    </source>
</evidence>
<dbReference type="Proteomes" id="UP000076609">
    <property type="component" value="Unassembled WGS sequence"/>
</dbReference>
<dbReference type="RefSeq" id="WP_066690319.1">
    <property type="nucleotide sequence ID" value="NZ_LQQO01000016.1"/>
</dbReference>
<reference evidence="2" key="1">
    <citation type="submission" date="2016-01" db="EMBL/GenBank/DDBJ databases">
        <title>Draft genome of Chromobacterium sp. F49.</title>
        <authorList>
            <person name="Hong K.W."/>
        </authorList>
    </citation>
    <scope>NUCLEOTIDE SEQUENCE [LARGE SCALE GENOMIC DNA]</scope>
    <source>
        <strain evidence="2">CN3</strain>
    </source>
</reference>
<comment type="caution">
    <text evidence="1">The sequence shown here is derived from an EMBL/GenBank/DDBJ whole genome shotgun (WGS) entry which is preliminary data.</text>
</comment>
<keyword evidence="2" id="KW-1185">Reference proteome</keyword>
<accession>A0ABR5YC21</accession>
<organism evidence="1 2">
    <name type="scientific">Sphingomonas hankookensis</name>
    <dbReference type="NCBI Taxonomy" id="563996"/>
    <lineage>
        <taxon>Bacteria</taxon>
        <taxon>Pseudomonadati</taxon>
        <taxon>Pseudomonadota</taxon>
        <taxon>Alphaproteobacteria</taxon>
        <taxon>Sphingomonadales</taxon>
        <taxon>Sphingomonadaceae</taxon>
        <taxon>Sphingomonas</taxon>
    </lineage>
</organism>
<gene>
    <name evidence="1" type="ORF">AVT10_15095</name>
</gene>
<dbReference type="EMBL" id="LQQO01000016">
    <property type="protein sequence ID" value="KZE14076.1"/>
    <property type="molecule type" value="Genomic_DNA"/>
</dbReference>
<name>A0ABR5YC21_9SPHN</name>